<evidence type="ECO:0000313" key="3">
    <source>
        <dbReference type="Proteomes" id="UP000225706"/>
    </source>
</evidence>
<keyword evidence="3" id="KW-1185">Reference proteome</keyword>
<sequence>MDHPVVVKEPAGKYSSDLLKVCEDHFSRIYPDYVNTMDHETVMCPPAFPFEYIAPTGEASGAIPLADIEKVNIDGDSAELQLFYVLEKFGKATNQPMFVLPKVKYAEFIENIIRQTVPHNRQTDLGKIKFDEESDFVIVHRNIGVILIEVKSTKKFSKSHQGNARKQLQAGEKIIRALLHADHSQEISIPVKKVIAMPNVSDPGRGNQEYISLREIDTRHSEGGFASWWQNNFDSREFDNNEKQQLQRLIAILVGLKCKGSSEILSDVYEQIDKQKFLRKSHEKYTMQDGDGPEVVVKSADRLERNILSTKFLFLNLEQLRIWNGPRKQFFNGSSGCGKTILLQFKALECVKRKEEKVMIVVPSSLTNLYKEFFDYNIEDNISSRVTICSPLELSKLLQRRDFDGDQVSNVKSDPGCDFSSNNGGYSTSDAQNGSGSDLREFHFFVDEMQTFEAEIPDTMNLLEKLLTRITDQDCYCWVAYDYMQRNESVVSRDETGGLSGATEIQTQARELCKTFGVYHSSLQRLNQPQFDHIEQEAKELWVSFTKRYDVSNYLGHHVCGPPVSSFKNLDFDSIANVIEDEVKKWKKSGFLHHVAVLFTSSFPKENLSRLMAQKRIPVCDVSNREENKVVLDFGHNAHSHEWRVVVAISWFND</sequence>
<feature type="compositionally biased region" description="Polar residues" evidence="1">
    <location>
        <begin position="419"/>
        <end position="434"/>
    </location>
</feature>
<proteinExistence type="predicted"/>
<dbReference type="InterPro" id="IPR027417">
    <property type="entry name" value="P-loop_NTPase"/>
</dbReference>
<evidence type="ECO:0000256" key="1">
    <source>
        <dbReference type="SAM" id="MobiDB-lite"/>
    </source>
</evidence>
<dbReference type="AlphaFoldDB" id="A0A2B4RC84"/>
<dbReference type="EMBL" id="LSMT01000590">
    <property type="protein sequence ID" value="PFX15964.1"/>
    <property type="molecule type" value="Genomic_DNA"/>
</dbReference>
<organism evidence="2 3">
    <name type="scientific">Stylophora pistillata</name>
    <name type="common">Smooth cauliflower coral</name>
    <dbReference type="NCBI Taxonomy" id="50429"/>
    <lineage>
        <taxon>Eukaryota</taxon>
        <taxon>Metazoa</taxon>
        <taxon>Cnidaria</taxon>
        <taxon>Anthozoa</taxon>
        <taxon>Hexacorallia</taxon>
        <taxon>Scleractinia</taxon>
        <taxon>Astrocoeniina</taxon>
        <taxon>Pocilloporidae</taxon>
        <taxon>Stylophora</taxon>
    </lineage>
</organism>
<dbReference type="Gene3D" id="3.40.50.300">
    <property type="entry name" value="P-loop containing nucleotide triphosphate hydrolases"/>
    <property type="match status" value="1"/>
</dbReference>
<protein>
    <submittedName>
        <fullName evidence="2">Uncharacterized protein</fullName>
    </submittedName>
</protein>
<gene>
    <name evidence="2" type="ORF">AWC38_SpisGene19799</name>
</gene>
<reference evidence="3" key="1">
    <citation type="journal article" date="2017" name="bioRxiv">
        <title>Comparative analysis of the genomes of Stylophora pistillata and Acropora digitifera provides evidence for extensive differences between species of corals.</title>
        <authorList>
            <person name="Voolstra C.R."/>
            <person name="Li Y."/>
            <person name="Liew Y.J."/>
            <person name="Baumgarten S."/>
            <person name="Zoccola D."/>
            <person name="Flot J.-F."/>
            <person name="Tambutte S."/>
            <person name="Allemand D."/>
            <person name="Aranda M."/>
        </authorList>
    </citation>
    <scope>NUCLEOTIDE SEQUENCE [LARGE SCALE GENOMIC DNA]</scope>
</reference>
<dbReference type="OrthoDB" id="10045531at2759"/>
<evidence type="ECO:0000313" key="2">
    <source>
        <dbReference type="EMBL" id="PFX15964.1"/>
    </source>
</evidence>
<comment type="caution">
    <text evidence="2">The sequence shown here is derived from an EMBL/GenBank/DDBJ whole genome shotgun (WGS) entry which is preliminary data.</text>
</comment>
<accession>A0A2B4RC84</accession>
<name>A0A2B4RC84_STYPI</name>
<dbReference type="SUPFAM" id="SSF52540">
    <property type="entry name" value="P-loop containing nucleoside triphosphate hydrolases"/>
    <property type="match status" value="1"/>
</dbReference>
<feature type="region of interest" description="Disordered" evidence="1">
    <location>
        <begin position="408"/>
        <end position="434"/>
    </location>
</feature>
<dbReference type="Proteomes" id="UP000225706">
    <property type="component" value="Unassembled WGS sequence"/>
</dbReference>